<evidence type="ECO:0000256" key="3">
    <source>
        <dbReference type="ARBA" id="ARBA00022448"/>
    </source>
</evidence>
<dbReference type="CDD" id="cd03496">
    <property type="entry name" value="SQR_TypeC_CybS"/>
    <property type="match status" value="1"/>
</dbReference>
<organism evidence="13 14">
    <name type="scientific">Linnemannia gamsii</name>
    <dbReference type="NCBI Taxonomy" id="64522"/>
    <lineage>
        <taxon>Eukaryota</taxon>
        <taxon>Fungi</taxon>
        <taxon>Fungi incertae sedis</taxon>
        <taxon>Mucoromycota</taxon>
        <taxon>Mortierellomycotina</taxon>
        <taxon>Mortierellomycetes</taxon>
        <taxon>Mortierellales</taxon>
        <taxon>Mortierellaceae</taxon>
        <taxon>Linnemannia</taxon>
    </lineage>
</organism>
<dbReference type="GO" id="GO:0006121">
    <property type="term" value="P:mitochondrial electron transport, succinate to ubiquinone"/>
    <property type="evidence" value="ECO:0007669"/>
    <property type="project" value="TreeGrafter"/>
</dbReference>
<dbReference type="InterPro" id="IPR007992">
    <property type="entry name" value="CybS"/>
</dbReference>
<evidence type="ECO:0000256" key="5">
    <source>
        <dbReference type="ARBA" id="ARBA00022792"/>
    </source>
</evidence>
<dbReference type="GO" id="GO:0006099">
    <property type="term" value="P:tricarboxylic acid cycle"/>
    <property type="evidence" value="ECO:0007669"/>
    <property type="project" value="TreeGrafter"/>
</dbReference>
<evidence type="ECO:0000256" key="1">
    <source>
        <dbReference type="ARBA" id="ARBA00004448"/>
    </source>
</evidence>
<evidence type="ECO:0000256" key="10">
    <source>
        <dbReference type="PIRSR" id="PIRSR607992-1"/>
    </source>
</evidence>
<keyword evidence="6 12" id="KW-0809">Transit peptide</keyword>
<dbReference type="GO" id="GO:0005743">
    <property type="term" value="C:mitochondrial inner membrane"/>
    <property type="evidence" value="ECO:0007669"/>
    <property type="project" value="UniProtKB-SubCell"/>
</dbReference>
<keyword evidence="9 12" id="KW-0472">Membrane</keyword>
<dbReference type="PANTHER" id="PTHR13337:SF2">
    <property type="entry name" value="SUCCINATE DEHYDROGENASE [UBIQUINONE] CYTOCHROME B SMALL SUBUNIT, MITOCHONDRIAL"/>
    <property type="match status" value="1"/>
</dbReference>
<keyword evidence="4" id="KW-0812">Transmembrane</keyword>
<gene>
    <name evidence="13" type="primary">SDH4_1</name>
    <name evidence="13" type="ORF">BGZ97_010841</name>
</gene>
<dbReference type="AlphaFoldDB" id="A0A9P6R7N5"/>
<accession>A0A9P6R7N5</accession>
<comment type="similarity">
    <text evidence="2 12">Belongs to the CybS family.</text>
</comment>
<evidence type="ECO:0000313" key="14">
    <source>
        <dbReference type="Proteomes" id="UP000823405"/>
    </source>
</evidence>
<sequence>MALRLAASPLALSRSTPSLRLAAAMRSSSALNARVYFHATAGPVADSQQEDHVRMAYSRKGAADQGFRSSIAKNGRVGSIRAQNTHLSRSTASTAGQTSDEVTAAYKAVAYKTITPNQVHGSYHWDFERLLTVSMIPLFAASAIHGAHPITDGLLGVVVPIHCHMGFDAMVTDYLHPGNVGKWGNKAIVWTLRGVTVLALVGCYQFNTSDIGLTELVKRSWTA</sequence>
<evidence type="ECO:0000256" key="11">
    <source>
        <dbReference type="PIRSR" id="PIRSR607992-2"/>
    </source>
</evidence>
<evidence type="ECO:0000313" key="13">
    <source>
        <dbReference type="EMBL" id="KAG0312798.1"/>
    </source>
</evidence>
<evidence type="ECO:0000256" key="8">
    <source>
        <dbReference type="ARBA" id="ARBA00023128"/>
    </source>
</evidence>
<feature type="binding site" description="axial binding residue" evidence="11">
    <location>
        <position position="162"/>
    </location>
    <ligand>
        <name>heme b</name>
        <dbReference type="ChEBI" id="CHEBI:60344"/>
        <note>ligand shared with SDHC</note>
    </ligand>
    <ligandPart>
        <name>Fe</name>
        <dbReference type="ChEBI" id="CHEBI:18248"/>
    </ligandPart>
</feature>
<evidence type="ECO:0000256" key="6">
    <source>
        <dbReference type="ARBA" id="ARBA00022946"/>
    </source>
</evidence>
<protein>
    <recommendedName>
        <fullName evidence="12">Succinate dehydrogenase [ubiquinone] cytochrome b small subunit</fullName>
    </recommendedName>
</protein>
<feature type="binding site" evidence="10">
    <location>
        <position position="174"/>
    </location>
    <ligand>
        <name>a ubiquinone</name>
        <dbReference type="ChEBI" id="CHEBI:16389"/>
        <note>ligand shared with IP/SDHB</note>
    </ligand>
</feature>
<keyword evidence="3" id="KW-0813">Transport</keyword>
<name>A0A9P6R7N5_9FUNG</name>
<keyword evidence="11" id="KW-0479">Metal-binding</keyword>
<keyword evidence="5 12" id="KW-0999">Mitochondrion inner membrane</keyword>
<evidence type="ECO:0000256" key="7">
    <source>
        <dbReference type="ARBA" id="ARBA00022989"/>
    </source>
</evidence>
<keyword evidence="8 12" id="KW-0496">Mitochondrion</keyword>
<dbReference type="EMBL" id="JAAAIN010000580">
    <property type="protein sequence ID" value="KAG0312798.1"/>
    <property type="molecule type" value="Genomic_DNA"/>
</dbReference>
<dbReference type="InterPro" id="IPR034804">
    <property type="entry name" value="SQR/QFR_C/D"/>
</dbReference>
<dbReference type="Proteomes" id="UP000823405">
    <property type="component" value="Unassembled WGS sequence"/>
</dbReference>
<keyword evidence="11" id="KW-0408">Iron</keyword>
<dbReference type="GO" id="GO:0048039">
    <property type="term" value="F:ubiquinone binding"/>
    <property type="evidence" value="ECO:0007669"/>
    <property type="project" value="TreeGrafter"/>
</dbReference>
<keyword evidence="14" id="KW-1185">Reference proteome</keyword>
<reference evidence="13" key="1">
    <citation type="journal article" date="2020" name="Fungal Divers.">
        <title>Resolving the Mortierellaceae phylogeny through synthesis of multi-gene phylogenetics and phylogenomics.</title>
        <authorList>
            <person name="Vandepol N."/>
            <person name="Liber J."/>
            <person name="Desiro A."/>
            <person name="Na H."/>
            <person name="Kennedy M."/>
            <person name="Barry K."/>
            <person name="Grigoriev I.V."/>
            <person name="Miller A.N."/>
            <person name="O'Donnell K."/>
            <person name="Stajich J.E."/>
            <person name="Bonito G."/>
        </authorList>
    </citation>
    <scope>NUCLEOTIDE SEQUENCE</scope>
    <source>
        <strain evidence="13">NVP60</strain>
    </source>
</reference>
<dbReference type="OrthoDB" id="18577at2759"/>
<proteinExistence type="inferred from homology"/>
<keyword evidence="7" id="KW-1133">Transmembrane helix</keyword>
<evidence type="ECO:0000256" key="4">
    <source>
        <dbReference type="ARBA" id="ARBA00022692"/>
    </source>
</evidence>
<evidence type="ECO:0000256" key="2">
    <source>
        <dbReference type="ARBA" id="ARBA00007294"/>
    </source>
</evidence>
<dbReference type="GO" id="GO:0020037">
    <property type="term" value="F:heme binding"/>
    <property type="evidence" value="ECO:0007669"/>
    <property type="project" value="TreeGrafter"/>
</dbReference>
<dbReference type="Gene3D" id="1.20.1300.10">
    <property type="entry name" value="Fumarate reductase/succinate dehydrogenase, transmembrane subunit"/>
    <property type="match status" value="1"/>
</dbReference>
<dbReference type="GO" id="GO:0046872">
    <property type="term" value="F:metal ion binding"/>
    <property type="evidence" value="ECO:0007669"/>
    <property type="project" value="UniProtKB-KW"/>
</dbReference>
<dbReference type="PANTHER" id="PTHR13337">
    <property type="entry name" value="SUCCINATE DEHYDROGENASE"/>
    <property type="match status" value="1"/>
</dbReference>
<comment type="caution">
    <text evidence="13">The sequence shown here is derived from an EMBL/GenBank/DDBJ whole genome shotgun (WGS) entry which is preliminary data.</text>
</comment>
<dbReference type="Pfam" id="PF05328">
    <property type="entry name" value="CybS"/>
    <property type="match status" value="1"/>
</dbReference>
<evidence type="ECO:0000256" key="9">
    <source>
        <dbReference type="ARBA" id="ARBA00023136"/>
    </source>
</evidence>
<evidence type="ECO:0000256" key="12">
    <source>
        <dbReference type="RuleBase" id="RU364031"/>
    </source>
</evidence>
<comment type="subcellular location">
    <subcellularLocation>
        <location evidence="1 12">Mitochondrion inner membrane</location>
        <topology evidence="1 12">Multi-pass membrane protein</topology>
    </subcellularLocation>
</comment>